<comment type="caution">
    <text evidence="1">The sequence shown here is derived from an EMBL/GenBank/DDBJ whole genome shotgun (WGS) entry which is preliminary data.</text>
</comment>
<sequence length="116" mass="13682">MIMTHIDNLLAAIYPEIPFQSEASAEQFLRQYPDFADRIAFVSALYFGRSHIHDNQINEDHLKYMASGEMNRFWEEGNFADSEIARTLYEKNTNLKTYYDAFIRCTNASNYDRSKY</sequence>
<organism evidence="1 2">
    <name type="scientific">Pseudomonas syringae pv. actinidiae</name>
    <dbReference type="NCBI Taxonomy" id="103796"/>
    <lineage>
        <taxon>Bacteria</taxon>
        <taxon>Pseudomonadati</taxon>
        <taxon>Pseudomonadota</taxon>
        <taxon>Gammaproteobacteria</taxon>
        <taxon>Pseudomonadales</taxon>
        <taxon>Pseudomonadaceae</taxon>
        <taxon>Pseudomonas</taxon>
        <taxon>Pseudomonas syringae</taxon>
    </lineage>
</organism>
<reference evidence="1 2" key="1">
    <citation type="submission" date="2018-08" db="EMBL/GenBank/DDBJ databases">
        <title>Recombination of ecologically and evolutionarily significant loci maintains genetic cohesion in the Pseudomonas syringae species complex.</title>
        <authorList>
            <person name="Dillon M."/>
            <person name="Thakur S."/>
            <person name="Almeida R.N.D."/>
            <person name="Weir B.S."/>
            <person name="Guttman D.S."/>
        </authorList>
    </citation>
    <scope>NUCLEOTIDE SEQUENCE [LARGE SCALE GENOMIC DNA]</scope>
    <source>
        <strain evidence="1 2">ICMP 19589</strain>
    </source>
</reference>
<evidence type="ECO:0000313" key="2">
    <source>
        <dbReference type="Proteomes" id="UP000282289"/>
    </source>
</evidence>
<accession>A0A7Z6U4W2</accession>
<dbReference type="AlphaFoldDB" id="A0A7Z6U4W2"/>
<proteinExistence type="predicted"/>
<dbReference type="EMBL" id="RBQT01000099">
    <property type="protein sequence ID" value="RMP78284.1"/>
    <property type="molecule type" value="Genomic_DNA"/>
</dbReference>
<gene>
    <name evidence="1" type="ORF">ALQ15_02854</name>
</gene>
<protein>
    <submittedName>
        <fullName evidence="1">Uncharacterized protein</fullName>
    </submittedName>
</protein>
<dbReference type="Proteomes" id="UP000282289">
    <property type="component" value="Unassembled WGS sequence"/>
</dbReference>
<evidence type="ECO:0000313" key="1">
    <source>
        <dbReference type="EMBL" id="RMP78284.1"/>
    </source>
</evidence>
<name>A0A7Z6U4W2_PSESF</name>